<feature type="compositionally biased region" description="Polar residues" evidence="1">
    <location>
        <begin position="118"/>
        <end position="132"/>
    </location>
</feature>
<dbReference type="EMBL" id="JADNRY010000013">
    <property type="protein sequence ID" value="KAF9074394.1"/>
    <property type="molecule type" value="Genomic_DNA"/>
</dbReference>
<dbReference type="Proteomes" id="UP000772434">
    <property type="component" value="Unassembled WGS sequence"/>
</dbReference>
<comment type="caution">
    <text evidence="2">The sequence shown here is derived from an EMBL/GenBank/DDBJ whole genome shotgun (WGS) entry which is preliminary data.</text>
</comment>
<evidence type="ECO:0000256" key="1">
    <source>
        <dbReference type="SAM" id="MobiDB-lite"/>
    </source>
</evidence>
<dbReference type="CDD" id="cd21037">
    <property type="entry name" value="MLKL_NTD"/>
    <property type="match status" value="1"/>
</dbReference>
<dbReference type="GO" id="GO:0007166">
    <property type="term" value="P:cell surface receptor signaling pathway"/>
    <property type="evidence" value="ECO:0007669"/>
    <property type="project" value="InterPro"/>
</dbReference>
<proteinExistence type="predicted"/>
<feature type="region of interest" description="Disordered" evidence="1">
    <location>
        <begin position="378"/>
        <end position="431"/>
    </location>
</feature>
<sequence length="525" mass="56353">MKGSSTSLSLGTGEAVVTSPSVSDDPLTLPLPSLSMGSAVLDNAGIVLNVVSNVVKYTPAPYVGAISAVASSIIDLVNTIKDNKDAFEHLAVMARRLVLAVDKTYKFLHPSTEKAPSDASSSGTEPFSSDPTLNEQVDELLSMLKKIENFVKSYSSRPLFRRVVSSKADLNIIQDYRDHLNNVLNAFMLQSNIIIQGTMHKMSSQQEKMLLSQESMLLSHEHVRSSIDSLHLNLLKLGPNEQAQSIQGKNNKGELSPLPVLSTLSNIPLVAELPTDIVTSPTSIIGGSSEQVWNTSPVQSPTLALSPEIDSAADTADSVINERVWNTSPMQSLALAEIDSATNMADSAIDERVWNTSPVPALPAEIDTVVDGANSAINESSKHIGNPPQALPPPSLERSQSSPSQFQSNNPYANLRSPPLNSPSLSQFGTSTTSPFQNVFSNTSSIQGPVSINNISGDYNVISHVDNSRSENFQNFFVVLVPLIVDVAVVDVVPEILKEVGPMDMSTTTGMGFMGWEMHTMDDKG</sequence>
<keyword evidence="3" id="KW-1185">Reference proteome</keyword>
<dbReference type="OrthoDB" id="192148at2759"/>
<evidence type="ECO:0000313" key="2">
    <source>
        <dbReference type="EMBL" id="KAF9074394.1"/>
    </source>
</evidence>
<gene>
    <name evidence="2" type="ORF">BDP27DRAFT_1399589</name>
</gene>
<evidence type="ECO:0000313" key="3">
    <source>
        <dbReference type="Proteomes" id="UP000772434"/>
    </source>
</evidence>
<organism evidence="2 3">
    <name type="scientific">Rhodocollybia butyracea</name>
    <dbReference type="NCBI Taxonomy" id="206335"/>
    <lineage>
        <taxon>Eukaryota</taxon>
        <taxon>Fungi</taxon>
        <taxon>Dikarya</taxon>
        <taxon>Basidiomycota</taxon>
        <taxon>Agaricomycotina</taxon>
        <taxon>Agaricomycetes</taxon>
        <taxon>Agaricomycetidae</taxon>
        <taxon>Agaricales</taxon>
        <taxon>Marasmiineae</taxon>
        <taxon>Omphalotaceae</taxon>
        <taxon>Rhodocollybia</taxon>
    </lineage>
</organism>
<dbReference type="Gene3D" id="1.20.930.20">
    <property type="entry name" value="Adaptor protein Cbl, N-terminal domain"/>
    <property type="match status" value="1"/>
</dbReference>
<protein>
    <submittedName>
        <fullName evidence="2">Uncharacterized protein</fullName>
    </submittedName>
</protein>
<dbReference type="InterPro" id="IPR059179">
    <property type="entry name" value="MLKL-like_MCAfunc"/>
</dbReference>
<feature type="region of interest" description="Disordered" evidence="1">
    <location>
        <begin position="1"/>
        <end position="24"/>
    </location>
</feature>
<feature type="region of interest" description="Disordered" evidence="1">
    <location>
        <begin position="111"/>
        <end position="132"/>
    </location>
</feature>
<accession>A0A9P5Q414</accession>
<feature type="compositionally biased region" description="Low complexity" evidence="1">
    <location>
        <begin position="399"/>
        <end position="426"/>
    </location>
</feature>
<name>A0A9P5Q414_9AGAR</name>
<reference evidence="2" key="1">
    <citation type="submission" date="2020-11" db="EMBL/GenBank/DDBJ databases">
        <authorList>
            <consortium name="DOE Joint Genome Institute"/>
            <person name="Ahrendt S."/>
            <person name="Riley R."/>
            <person name="Andreopoulos W."/>
            <person name="Labutti K."/>
            <person name="Pangilinan J."/>
            <person name="Ruiz-Duenas F.J."/>
            <person name="Barrasa J.M."/>
            <person name="Sanchez-Garcia M."/>
            <person name="Camarero S."/>
            <person name="Miyauchi S."/>
            <person name="Serrano A."/>
            <person name="Linde D."/>
            <person name="Babiker R."/>
            <person name="Drula E."/>
            <person name="Ayuso-Fernandez I."/>
            <person name="Pacheco R."/>
            <person name="Padilla G."/>
            <person name="Ferreira P."/>
            <person name="Barriuso J."/>
            <person name="Kellner H."/>
            <person name="Castanera R."/>
            <person name="Alfaro M."/>
            <person name="Ramirez L."/>
            <person name="Pisabarro A.G."/>
            <person name="Kuo A."/>
            <person name="Tritt A."/>
            <person name="Lipzen A."/>
            <person name="He G."/>
            <person name="Yan M."/>
            <person name="Ng V."/>
            <person name="Cullen D."/>
            <person name="Martin F."/>
            <person name="Rosso M.-N."/>
            <person name="Henrissat B."/>
            <person name="Hibbett D."/>
            <person name="Martinez A.T."/>
            <person name="Grigoriev I.V."/>
        </authorList>
    </citation>
    <scope>NUCLEOTIDE SEQUENCE</scope>
    <source>
        <strain evidence="2">AH 40177</strain>
    </source>
</reference>
<dbReference type="AlphaFoldDB" id="A0A9P5Q414"/>
<dbReference type="InterPro" id="IPR036537">
    <property type="entry name" value="Adaptor_Cbl_N_dom_sf"/>
</dbReference>